<sequence>MRRIIGAIAAPLIAVGALAGAGAVILHRAVPAELRDHLLGVGVALVIIGLLAAIAVVYRAHWGSGVLDRRAAVVLLPSFIVIGGFPLLFMAVLNMPDAVTGGLIGIQLGSAFFLGILIRYLHQYSRAHAGTD</sequence>
<name>J0NIR0_9ACTO</name>
<dbReference type="PATRIC" id="fig|1125718.3.peg.550"/>
<reference evidence="2 3" key="1">
    <citation type="submission" date="2012-05" db="EMBL/GenBank/DDBJ databases">
        <authorList>
            <person name="Harkins D.M."/>
            <person name="Madupu R."/>
            <person name="Durkin A.S."/>
            <person name="Torralba M."/>
            <person name="Methe B."/>
            <person name="Sutton G.G."/>
            <person name="Nelson K.E."/>
        </authorList>
    </citation>
    <scope>NUCLEOTIDE SEQUENCE [LARGE SCALE GENOMIC DNA]</scope>
    <source>
        <strain evidence="2 3">F0489</strain>
    </source>
</reference>
<dbReference type="AlphaFoldDB" id="J0NIR0"/>
<gene>
    <name evidence="2" type="ORF">HMPREF1318_2202</name>
</gene>
<evidence type="ECO:0000256" key="1">
    <source>
        <dbReference type="SAM" id="Phobius"/>
    </source>
</evidence>
<feature type="transmembrane region" description="Helical" evidence="1">
    <location>
        <begin position="39"/>
        <end position="60"/>
    </location>
</feature>
<dbReference type="EMBL" id="AKFT01000036">
    <property type="protein sequence ID" value="EJF47004.1"/>
    <property type="molecule type" value="Genomic_DNA"/>
</dbReference>
<comment type="caution">
    <text evidence="2">The sequence shown here is derived from an EMBL/GenBank/DDBJ whole genome shotgun (WGS) entry which is preliminary data.</text>
</comment>
<dbReference type="Proteomes" id="UP000002941">
    <property type="component" value="Unassembled WGS sequence"/>
</dbReference>
<dbReference type="RefSeq" id="WP_008730102.1">
    <property type="nucleotide sequence ID" value="NZ_AKFT01000036.1"/>
</dbReference>
<keyword evidence="1" id="KW-1133">Transmembrane helix</keyword>
<feature type="transmembrane region" description="Helical" evidence="1">
    <location>
        <begin position="99"/>
        <end position="118"/>
    </location>
</feature>
<accession>J0NIR0</accession>
<protein>
    <submittedName>
        <fullName evidence="2">Uncharacterized protein</fullName>
    </submittedName>
</protein>
<evidence type="ECO:0000313" key="2">
    <source>
        <dbReference type="EMBL" id="EJF47004.1"/>
    </source>
</evidence>
<proteinExistence type="predicted"/>
<keyword evidence="1" id="KW-0472">Membrane</keyword>
<feature type="transmembrane region" description="Helical" evidence="1">
    <location>
        <begin position="72"/>
        <end position="93"/>
    </location>
</feature>
<evidence type="ECO:0000313" key="3">
    <source>
        <dbReference type="Proteomes" id="UP000002941"/>
    </source>
</evidence>
<keyword evidence="1" id="KW-0812">Transmembrane</keyword>
<keyword evidence="3" id="KW-1185">Reference proteome</keyword>
<organism evidence="2 3">
    <name type="scientific">Actinomyces massiliensis F0489</name>
    <dbReference type="NCBI Taxonomy" id="1125718"/>
    <lineage>
        <taxon>Bacteria</taxon>
        <taxon>Bacillati</taxon>
        <taxon>Actinomycetota</taxon>
        <taxon>Actinomycetes</taxon>
        <taxon>Actinomycetales</taxon>
        <taxon>Actinomycetaceae</taxon>
        <taxon>Actinomyces</taxon>
    </lineage>
</organism>